<dbReference type="GO" id="GO:0005576">
    <property type="term" value="C:extracellular region"/>
    <property type="evidence" value="ECO:0007669"/>
    <property type="project" value="UniProtKB-SubCell"/>
</dbReference>
<evidence type="ECO:0000256" key="5">
    <source>
        <dbReference type="ARBA" id="ARBA00022729"/>
    </source>
</evidence>
<dbReference type="Gene3D" id="3.40.50.200">
    <property type="entry name" value="Peptidase S8/S53 domain"/>
    <property type="match status" value="1"/>
</dbReference>
<dbReference type="PROSITE" id="PS00136">
    <property type="entry name" value="SUBTILASE_ASP"/>
    <property type="match status" value="1"/>
</dbReference>
<feature type="domain" description="Inhibitor I9" evidence="15">
    <location>
        <begin position="42"/>
        <end position="142"/>
    </location>
</feature>
<dbReference type="InterPro" id="IPR041469">
    <property type="entry name" value="Subtilisin-like_FN3"/>
</dbReference>
<evidence type="ECO:0000256" key="11">
    <source>
        <dbReference type="RuleBase" id="RU003355"/>
    </source>
</evidence>
<dbReference type="InterPro" id="IPR037045">
    <property type="entry name" value="S8pro/Inhibitor_I9_sf"/>
</dbReference>
<keyword evidence="6 10" id="KW-0378">Hydrolase</keyword>
<evidence type="ECO:0000259" key="15">
    <source>
        <dbReference type="Pfam" id="PF05922"/>
    </source>
</evidence>
<evidence type="ECO:0000256" key="10">
    <source>
        <dbReference type="PROSITE-ProRule" id="PRU01240"/>
    </source>
</evidence>
<feature type="signal peptide" evidence="12">
    <location>
        <begin position="1"/>
        <end position="31"/>
    </location>
</feature>
<evidence type="ECO:0000256" key="3">
    <source>
        <dbReference type="ARBA" id="ARBA00022525"/>
    </source>
</evidence>
<evidence type="ECO:0000313" key="18">
    <source>
        <dbReference type="Proteomes" id="UP000317043"/>
    </source>
</evidence>
<dbReference type="InterPro" id="IPR015500">
    <property type="entry name" value="Peptidase_S8_subtilisin-rel"/>
</dbReference>
<feature type="domain" description="PA" evidence="14">
    <location>
        <begin position="434"/>
        <end position="496"/>
    </location>
</feature>
<dbReference type="InterPro" id="IPR010259">
    <property type="entry name" value="S8pro/Inhibitor_I9"/>
</dbReference>
<dbReference type="AlphaFoldDB" id="A0A543ASV2"/>
<evidence type="ECO:0000256" key="7">
    <source>
        <dbReference type="ARBA" id="ARBA00022825"/>
    </source>
</evidence>
<feature type="active site" description="Charge relay system" evidence="9 10">
    <location>
        <position position="180"/>
    </location>
</feature>
<dbReference type="OrthoDB" id="614750at2"/>
<keyword evidence="3" id="KW-0964">Secreted</keyword>
<dbReference type="SUPFAM" id="SSF52025">
    <property type="entry name" value="PA domain"/>
    <property type="match status" value="1"/>
</dbReference>
<dbReference type="PANTHER" id="PTHR10795">
    <property type="entry name" value="PROPROTEIN CONVERTASE SUBTILISIN/KEXIN"/>
    <property type="match status" value="1"/>
</dbReference>
<dbReference type="InterPro" id="IPR034197">
    <property type="entry name" value="Peptidases_S8_3"/>
</dbReference>
<keyword evidence="4 10" id="KW-0645">Protease</keyword>
<keyword evidence="18" id="KW-1185">Reference proteome</keyword>
<feature type="active site" description="Charge relay system" evidence="9 10">
    <location>
        <position position="575"/>
    </location>
</feature>
<comment type="caution">
    <text evidence="17">The sequence shown here is derived from an EMBL/GenBank/DDBJ whole genome shotgun (WGS) entry which is preliminary data.</text>
</comment>
<name>A0A543ASV2_9ACTN</name>
<evidence type="ECO:0000256" key="12">
    <source>
        <dbReference type="SAM" id="SignalP"/>
    </source>
</evidence>
<dbReference type="Proteomes" id="UP000317043">
    <property type="component" value="Unassembled WGS sequence"/>
</dbReference>
<organism evidence="17 18">
    <name type="scientific">Stackebrandtia endophytica</name>
    <dbReference type="NCBI Taxonomy" id="1496996"/>
    <lineage>
        <taxon>Bacteria</taxon>
        <taxon>Bacillati</taxon>
        <taxon>Actinomycetota</taxon>
        <taxon>Actinomycetes</taxon>
        <taxon>Glycomycetales</taxon>
        <taxon>Glycomycetaceae</taxon>
        <taxon>Stackebrandtia</taxon>
    </lineage>
</organism>
<dbReference type="InterPro" id="IPR036852">
    <property type="entry name" value="Peptidase_S8/S53_dom_sf"/>
</dbReference>
<dbReference type="InterPro" id="IPR023828">
    <property type="entry name" value="Peptidase_S8_Ser-AS"/>
</dbReference>
<keyword evidence="7 10" id="KW-0720">Serine protease</keyword>
<comment type="similarity">
    <text evidence="2 10 11">Belongs to the peptidase S8 family.</text>
</comment>
<gene>
    <name evidence="17" type="ORF">FB566_1171</name>
</gene>
<dbReference type="InterPro" id="IPR045051">
    <property type="entry name" value="SBT"/>
</dbReference>
<evidence type="ECO:0000256" key="1">
    <source>
        <dbReference type="ARBA" id="ARBA00004613"/>
    </source>
</evidence>
<evidence type="ECO:0000313" key="17">
    <source>
        <dbReference type="EMBL" id="TQL75660.1"/>
    </source>
</evidence>
<dbReference type="SUPFAM" id="SSF52743">
    <property type="entry name" value="Subtilisin-like"/>
    <property type="match status" value="1"/>
</dbReference>
<dbReference type="Gene3D" id="3.50.30.30">
    <property type="match status" value="1"/>
</dbReference>
<dbReference type="GO" id="GO:0004252">
    <property type="term" value="F:serine-type endopeptidase activity"/>
    <property type="evidence" value="ECO:0007669"/>
    <property type="project" value="UniProtKB-UniRule"/>
</dbReference>
<dbReference type="InterPro" id="IPR046450">
    <property type="entry name" value="PA_dom_sf"/>
</dbReference>
<evidence type="ECO:0000259" key="16">
    <source>
        <dbReference type="Pfam" id="PF17766"/>
    </source>
</evidence>
<evidence type="ECO:0000256" key="9">
    <source>
        <dbReference type="PIRSR" id="PIRSR615500-1"/>
    </source>
</evidence>
<evidence type="ECO:0000259" key="14">
    <source>
        <dbReference type="Pfam" id="PF02225"/>
    </source>
</evidence>
<dbReference type="CDD" id="cd04852">
    <property type="entry name" value="Peptidases_S8_3"/>
    <property type="match status" value="1"/>
</dbReference>
<dbReference type="PROSITE" id="PS51892">
    <property type="entry name" value="SUBTILASE"/>
    <property type="match status" value="1"/>
</dbReference>
<feature type="domain" description="Subtilisin-like protease fibronectin type-III" evidence="16">
    <location>
        <begin position="683"/>
        <end position="778"/>
    </location>
</feature>
<dbReference type="InterPro" id="IPR023827">
    <property type="entry name" value="Peptidase_S8_Asp-AS"/>
</dbReference>
<evidence type="ECO:0000256" key="2">
    <source>
        <dbReference type="ARBA" id="ARBA00011073"/>
    </source>
</evidence>
<dbReference type="InParanoid" id="A0A543ASV2"/>
<accession>A0A543ASV2</accession>
<dbReference type="GO" id="GO:0006508">
    <property type="term" value="P:proteolysis"/>
    <property type="evidence" value="ECO:0007669"/>
    <property type="project" value="UniProtKB-KW"/>
</dbReference>
<reference evidence="17 18" key="1">
    <citation type="submission" date="2019-06" db="EMBL/GenBank/DDBJ databases">
        <title>Sequencing the genomes of 1000 actinobacteria strains.</title>
        <authorList>
            <person name="Klenk H.-P."/>
        </authorList>
    </citation>
    <scope>NUCLEOTIDE SEQUENCE [LARGE SCALE GENOMIC DNA]</scope>
    <source>
        <strain evidence="17 18">DSM 45928</strain>
    </source>
</reference>
<evidence type="ECO:0000256" key="8">
    <source>
        <dbReference type="ARBA" id="ARBA00023180"/>
    </source>
</evidence>
<feature type="chain" id="PRO_5022005630" evidence="12">
    <location>
        <begin position="32"/>
        <end position="782"/>
    </location>
</feature>
<feature type="domain" description="Peptidase S8/S53" evidence="13">
    <location>
        <begin position="171"/>
        <end position="633"/>
    </location>
</feature>
<keyword evidence="5 12" id="KW-0732">Signal</keyword>
<dbReference type="PROSITE" id="PS00138">
    <property type="entry name" value="SUBTILASE_SER"/>
    <property type="match status" value="1"/>
</dbReference>
<evidence type="ECO:0000256" key="4">
    <source>
        <dbReference type="ARBA" id="ARBA00022670"/>
    </source>
</evidence>
<dbReference type="Pfam" id="PF02225">
    <property type="entry name" value="PA"/>
    <property type="match status" value="1"/>
</dbReference>
<dbReference type="InterPro" id="IPR003137">
    <property type="entry name" value="PA_domain"/>
</dbReference>
<evidence type="ECO:0000256" key="6">
    <source>
        <dbReference type="ARBA" id="ARBA00022801"/>
    </source>
</evidence>
<dbReference type="Gene3D" id="3.30.70.80">
    <property type="entry name" value="Peptidase S8 propeptide/proteinase inhibitor I9"/>
    <property type="match status" value="1"/>
</dbReference>
<dbReference type="InterPro" id="IPR000209">
    <property type="entry name" value="Peptidase_S8/S53_dom"/>
</dbReference>
<dbReference type="EMBL" id="VFOW01000001">
    <property type="protein sequence ID" value="TQL75660.1"/>
    <property type="molecule type" value="Genomic_DNA"/>
</dbReference>
<dbReference type="PRINTS" id="PR00723">
    <property type="entry name" value="SUBTILISIN"/>
</dbReference>
<comment type="subcellular location">
    <subcellularLocation>
        <location evidence="1">Secreted</location>
    </subcellularLocation>
</comment>
<protein>
    <submittedName>
        <fullName evidence="17">Peptidase inhibitor I9</fullName>
    </submittedName>
</protein>
<feature type="active site" description="Charge relay system" evidence="9 10">
    <location>
        <position position="254"/>
    </location>
</feature>
<sequence>MPTTFRSRRGAAALTAATCLAALTMAAPAAAEPDVGPEAGRYIVQLAGEPIAAYTGGEPGLSATAAEGGERLDTDSAAVDRYRDHLADLRSDALATAPGADVVAEFDTVFNGFTADLTAAEAARLAEDDRVLNLWPDAEYTADTATTPRFLGMEGDSGVWQKQFGSVDHAGEGVIIGIIDSGFWPENPSFAALPEPRPDQSIIDAKWNGECVAGDESASGQVTCNNKVIGARYYDEGVEYVADEYASPRDYHGHGSHVAATAAGNHGVDAGDMGTVSGMAPGARIAVYKACWRVGASGCSLRVSNGVAAIEDAVNDGVDVINYSISGSTTTTFDPVHLAYFNAAAAGVFVANSAGNNGPGSSTVAHNTPWITTVAASSHDRAYEATVILPDGTVATGAGRGAALAATEAVLSSEVGVTGADPVAVRQCHLGTLDEAKVDGRIVVCARGANDRVEKSLAVYQAGGPGMVMYNVDSAADDVAPDMHSVPTVHLTIAEAAPVLALLADSDGPELELTAGRQVTAKAPQMATFSSTGPAIAAGGDLLKPDITAPGVDVIAAVSPASADGENFGSYQGTSMSSPHIAGLAALLIGANPDWSPMAVKSAMMTTAATLDNRGEPISRSGEKANPFNYGSGHVVPSRMFDPGLVYESDPLDWLRFGCGTGEVQDLGYADLCEAYGPLDASDLNYPSIAMAGMSGKQTVPRTVTNVSDKTSVYFPIIEAPAGTKVTVDKTSLTLRPGQSATFYLTVTRTTAEFDEYVFGSLTWQDLNGHQVRSPIVVQPVK</sequence>
<dbReference type="CDD" id="cd02120">
    <property type="entry name" value="PA_subtilisin_like"/>
    <property type="match status" value="1"/>
</dbReference>
<dbReference type="Pfam" id="PF05922">
    <property type="entry name" value="Inhibitor_I9"/>
    <property type="match status" value="1"/>
</dbReference>
<keyword evidence="8" id="KW-0325">Glycoprotein</keyword>
<dbReference type="Pfam" id="PF17766">
    <property type="entry name" value="fn3_6"/>
    <property type="match status" value="1"/>
</dbReference>
<evidence type="ECO:0000259" key="13">
    <source>
        <dbReference type="Pfam" id="PF00082"/>
    </source>
</evidence>
<dbReference type="Gene3D" id="2.60.40.2310">
    <property type="match status" value="1"/>
</dbReference>
<proteinExistence type="inferred from homology"/>
<dbReference type="RefSeq" id="WP_142035883.1">
    <property type="nucleotide sequence ID" value="NZ_JBHTGS010000001.1"/>
</dbReference>
<dbReference type="Pfam" id="PF00082">
    <property type="entry name" value="Peptidase_S8"/>
    <property type="match status" value="1"/>
</dbReference>